<comment type="caution">
    <text evidence="1">The sequence shown here is derived from an EMBL/GenBank/DDBJ whole genome shotgun (WGS) entry which is preliminary data.</text>
</comment>
<dbReference type="EMBL" id="RDOM01001275">
    <property type="protein sequence ID" value="MBF4275500.1"/>
    <property type="molecule type" value="Genomic_DNA"/>
</dbReference>
<evidence type="ECO:0000313" key="1">
    <source>
        <dbReference type="EMBL" id="MBF4275500.1"/>
    </source>
</evidence>
<protein>
    <recommendedName>
        <fullName evidence="3">NACHT domain-containing protein</fullName>
    </recommendedName>
</protein>
<evidence type="ECO:0008006" key="3">
    <source>
        <dbReference type="Google" id="ProtNLM"/>
    </source>
</evidence>
<dbReference type="AlphaFoldDB" id="A0ABD4KYE0"/>
<dbReference type="Proteomes" id="UP000722957">
    <property type="component" value="Unassembled WGS sequence"/>
</dbReference>
<feature type="non-terminal residue" evidence="1">
    <location>
        <position position="1"/>
    </location>
</feature>
<organism evidence="1 2">
    <name type="scientific">Vibrio anguillarum</name>
    <name type="common">Listonella anguillarum</name>
    <dbReference type="NCBI Taxonomy" id="55601"/>
    <lineage>
        <taxon>Bacteria</taxon>
        <taxon>Pseudomonadati</taxon>
        <taxon>Pseudomonadota</taxon>
        <taxon>Gammaproteobacteria</taxon>
        <taxon>Vibrionales</taxon>
        <taxon>Vibrionaceae</taxon>
        <taxon>Vibrio</taxon>
    </lineage>
</organism>
<dbReference type="SUPFAM" id="SSF52540">
    <property type="entry name" value="P-loop containing nucleoside triphosphate hydrolases"/>
    <property type="match status" value="1"/>
</dbReference>
<reference evidence="1 2" key="1">
    <citation type="journal article" date="2021" name="PeerJ">
        <title>Analysis of 44 Vibrio anguillarum genomes reveals high genetic diversity.</title>
        <authorList>
            <person name="Hansen M.J."/>
            <person name="Dalsgaard I."/>
        </authorList>
    </citation>
    <scope>NUCLEOTIDE SEQUENCE [LARGE SCALE GENOMIC DNA]</scope>
    <source>
        <strain evidence="1 2">17-16730-2A</strain>
    </source>
</reference>
<sequence>LSLTPSFSKQVDRIIFCSLKNEELTADGLRKIDAVKDIDSIKSHIFNELRDLYPERTFGSFEEACVELNDEKILLCIDNLETLLIESQHEFQQFNQELPLRWKVLVTSRVSLGAGTSVPLEPLKQKHSVALARNYFRKRGVMNIQQRTLQDIAKAANHNPLAIRLTVDLYLKGNDIPESIQRSQKDIASFSYKNLIDAIDDT</sequence>
<gene>
    <name evidence="1" type="ORF">EAY07_26570</name>
</gene>
<proteinExistence type="predicted"/>
<feature type="non-terminal residue" evidence="1">
    <location>
        <position position="202"/>
    </location>
</feature>
<evidence type="ECO:0000313" key="2">
    <source>
        <dbReference type="Proteomes" id="UP000722957"/>
    </source>
</evidence>
<accession>A0ABD4KYE0</accession>
<dbReference type="InterPro" id="IPR027417">
    <property type="entry name" value="P-loop_NTPase"/>
</dbReference>
<name>A0ABD4KYE0_VIBAN</name>